<evidence type="ECO:0000313" key="2">
    <source>
        <dbReference type="Proteomes" id="UP000828390"/>
    </source>
</evidence>
<proteinExistence type="predicted"/>
<reference evidence="1" key="1">
    <citation type="journal article" date="2019" name="bioRxiv">
        <title>The Genome of the Zebra Mussel, Dreissena polymorpha: A Resource for Invasive Species Research.</title>
        <authorList>
            <person name="McCartney M.A."/>
            <person name="Auch B."/>
            <person name="Kono T."/>
            <person name="Mallez S."/>
            <person name="Zhang Y."/>
            <person name="Obille A."/>
            <person name="Becker A."/>
            <person name="Abrahante J.E."/>
            <person name="Garbe J."/>
            <person name="Badalamenti J.P."/>
            <person name="Herman A."/>
            <person name="Mangelson H."/>
            <person name="Liachko I."/>
            <person name="Sullivan S."/>
            <person name="Sone E.D."/>
            <person name="Koren S."/>
            <person name="Silverstein K.A.T."/>
            <person name="Beckman K.B."/>
            <person name="Gohl D.M."/>
        </authorList>
    </citation>
    <scope>NUCLEOTIDE SEQUENCE</scope>
    <source>
        <strain evidence="1">Duluth1</strain>
        <tissue evidence="1">Whole animal</tissue>
    </source>
</reference>
<evidence type="ECO:0000313" key="1">
    <source>
        <dbReference type="EMBL" id="KAH3869947.1"/>
    </source>
</evidence>
<name>A0A9D4M331_DREPO</name>
<dbReference type="AlphaFoldDB" id="A0A9D4M331"/>
<comment type="caution">
    <text evidence="1">The sequence shown here is derived from an EMBL/GenBank/DDBJ whole genome shotgun (WGS) entry which is preliminary data.</text>
</comment>
<protein>
    <submittedName>
        <fullName evidence="1">Uncharacterized protein</fullName>
    </submittedName>
</protein>
<sequence length="84" mass="9366">MTVKVAQNLPQPEFHQHSDIHTTNKTYQGTCKRKYLVLIFNHSCNKTSTQTCKFMEVVTKDCSLSCDAAGKAGDAPDALEDINF</sequence>
<dbReference type="Proteomes" id="UP000828390">
    <property type="component" value="Unassembled WGS sequence"/>
</dbReference>
<keyword evidence="2" id="KW-1185">Reference proteome</keyword>
<dbReference type="EMBL" id="JAIWYP010000002">
    <property type="protein sequence ID" value="KAH3869947.1"/>
    <property type="molecule type" value="Genomic_DNA"/>
</dbReference>
<gene>
    <name evidence="1" type="ORF">DPMN_033125</name>
</gene>
<reference evidence="1" key="2">
    <citation type="submission" date="2020-11" db="EMBL/GenBank/DDBJ databases">
        <authorList>
            <person name="McCartney M.A."/>
            <person name="Auch B."/>
            <person name="Kono T."/>
            <person name="Mallez S."/>
            <person name="Becker A."/>
            <person name="Gohl D.M."/>
            <person name="Silverstein K.A.T."/>
            <person name="Koren S."/>
            <person name="Bechman K.B."/>
            <person name="Herman A."/>
            <person name="Abrahante J.E."/>
            <person name="Garbe J."/>
        </authorList>
    </citation>
    <scope>NUCLEOTIDE SEQUENCE</scope>
    <source>
        <strain evidence="1">Duluth1</strain>
        <tissue evidence="1">Whole animal</tissue>
    </source>
</reference>
<organism evidence="1 2">
    <name type="scientific">Dreissena polymorpha</name>
    <name type="common">Zebra mussel</name>
    <name type="synonym">Mytilus polymorpha</name>
    <dbReference type="NCBI Taxonomy" id="45954"/>
    <lineage>
        <taxon>Eukaryota</taxon>
        <taxon>Metazoa</taxon>
        <taxon>Spiralia</taxon>
        <taxon>Lophotrochozoa</taxon>
        <taxon>Mollusca</taxon>
        <taxon>Bivalvia</taxon>
        <taxon>Autobranchia</taxon>
        <taxon>Heteroconchia</taxon>
        <taxon>Euheterodonta</taxon>
        <taxon>Imparidentia</taxon>
        <taxon>Neoheterodontei</taxon>
        <taxon>Myida</taxon>
        <taxon>Dreissenoidea</taxon>
        <taxon>Dreissenidae</taxon>
        <taxon>Dreissena</taxon>
    </lineage>
</organism>
<accession>A0A9D4M331</accession>